<dbReference type="HAMAP" id="MF_01384">
    <property type="entry name" value="UreD"/>
    <property type="match status" value="1"/>
</dbReference>
<dbReference type="InterPro" id="IPR002669">
    <property type="entry name" value="UreD"/>
</dbReference>
<dbReference type="GO" id="GO:0016151">
    <property type="term" value="F:nickel cation binding"/>
    <property type="evidence" value="ECO:0007669"/>
    <property type="project" value="UniProtKB-UniRule"/>
</dbReference>
<accession>A0A2N5N930</accession>
<evidence type="ECO:0000256" key="1">
    <source>
        <dbReference type="ARBA" id="ARBA00007177"/>
    </source>
</evidence>
<dbReference type="RefSeq" id="WP_101807906.1">
    <property type="nucleotide sequence ID" value="NZ_NFEZ01000003.1"/>
</dbReference>
<comment type="function">
    <text evidence="3">Required for maturation of urease via the functional incorporation of the urease nickel metallocenter.</text>
</comment>
<evidence type="ECO:0000313" key="4">
    <source>
        <dbReference type="EMBL" id="PLT46838.1"/>
    </source>
</evidence>
<dbReference type="AlphaFoldDB" id="A0A2N5N930"/>
<keyword evidence="3" id="KW-0963">Cytoplasm</keyword>
<dbReference type="PANTHER" id="PTHR33643">
    <property type="entry name" value="UREASE ACCESSORY PROTEIN D"/>
    <property type="match status" value="1"/>
</dbReference>
<comment type="subunit">
    <text evidence="3">UreD, UreF and UreG form a complex that acts as a GTP-hydrolysis-dependent molecular chaperone, activating the urease apoprotein by helping to assemble the nickel containing metallocenter of UreC. The UreE protein probably delivers the nickel.</text>
</comment>
<keyword evidence="3" id="KW-0996">Nickel insertion</keyword>
<dbReference type="Pfam" id="PF01774">
    <property type="entry name" value="UreD"/>
    <property type="match status" value="1"/>
</dbReference>
<comment type="subcellular location">
    <subcellularLocation>
        <location evidence="3">Cytoplasm</location>
    </subcellularLocation>
</comment>
<organism evidence="4 5">
    <name type="scientific">Paenibacillus pasadenensis</name>
    <dbReference type="NCBI Taxonomy" id="217090"/>
    <lineage>
        <taxon>Bacteria</taxon>
        <taxon>Bacillati</taxon>
        <taxon>Bacillota</taxon>
        <taxon>Bacilli</taxon>
        <taxon>Bacillales</taxon>
        <taxon>Paenibacillaceae</taxon>
        <taxon>Paenibacillus</taxon>
    </lineage>
</organism>
<dbReference type="Proteomes" id="UP000234789">
    <property type="component" value="Unassembled WGS sequence"/>
</dbReference>
<evidence type="ECO:0000256" key="2">
    <source>
        <dbReference type="ARBA" id="ARBA00023186"/>
    </source>
</evidence>
<sequence>MSAERAFSHGGAEHAKARAVFAGELTGAETAARGASVLQARFEERGGLTRLVSRYHTSPIKIAKAFPLGSGAGVLVMDVSPGMLSGDRYELDWSLGAGASVQISNQSFLKVHPCEEEGGASLRQRFALENGAVCEHLPEPVMLYEDASLLADTEVRLAPGAVWMQTEVLCPGRTLRGEVFRYRRLDNRLTVYADGELIFRQLQRVEPRAQQLAAPGSWHRFTHWGTFCLFGRGADAELEQRLRQLLDRLPQLPGREVRTGVSRTWRSGIVVQAAGHAAWTVQRVLEEVRLESRKALWSEPPPPFVKSV</sequence>
<keyword evidence="5" id="KW-1185">Reference proteome</keyword>
<proteinExistence type="inferred from homology"/>
<evidence type="ECO:0000313" key="5">
    <source>
        <dbReference type="Proteomes" id="UP000234789"/>
    </source>
</evidence>
<keyword evidence="2 3" id="KW-0143">Chaperone</keyword>
<reference evidence="4 5" key="1">
    <citation type="submission" date="2017-05" db="EMBL/GenBank/DDBJ databases">
        <title>Functional genome analysis of Paenibacillus pasadenensis strain R16: insights on endophytic life style and antifungal activity.</title>
        <authorList>
            <person name="Passera A."/>
            <person name="Marcolungo L."/>
            <person name="Casati P."/>
            <person name="Brasca M."/>
            <person name="Quaglino F."/>
            <person name="Delledonne M."/>
        </authorList>
    </citation>
    <scope>NUCLEOTIDE SEQUENCE [LARGE SCALE GENOMIC DNA]</scope>
    <source>
        <strain evidence="4 5">R16</strain>
    </source>
</reference>
<protein>
    <recommendedName>
        <fullName evidence="3">Urease accessory protein UreD</fullName>
    </recommendedName>
</protein>
<evidence type="ECO:0000256" key="3">
    <source>
        <dbReference type="HAMAP-Rule" id="MF_01384"/>
    </source>
</evidence>
<dbReference type="GO" id="GO:0005737">
    <property type="term" value="C:cytoplasm"/>
    <property type="evidence" value="ECO:0007669"/>
    <property type="project" value="UniProtKB-SubCell"/>
</dbReference>
<name>A0A2N5N930_9BACL</name>
<dbReference type="PANTHER" id="PTHR33643:SF1">
    <property type="entry name" value="UREASE ACCESSORY PROTEIN D"/>
    <property type="match status" value="1"/>
</dbReference>
<comment type="caution">
    <text evidence="4">The sequence shown here is derived from an EMBL/GenBank/DDBJ whole genome shotgun (WGS) entry which is preliminary data.</text>
</comment>
<dbReference type="EMBL" id="NFEZ01000003">
    <property type="protein sequence ID" value="PLT46838.1"/>
    <property type="molecule type" value="Genomic_DNA"/>
</dbReference>
<gene>
    <name evidence="3" type="primary">ureD</name>
    <name evidence="4" type="ORF">B8V81_1062</name>
</gene>
<comment type="similarity">
    <text evidence="1 3">Belongs to the UreD family.</text>
</comment>